<accession>A0AAN5CV84</accession>
<evidence type="ECO:0008006" key="4">
    <source>
        <dbReference type="Google" id="ProtNLM"/>
    </source>
</evidence>
<dbReference type="PANTHER" id="PTHR11909">
    <property type="entry name" value="CASEIN KINASE-RELATED"/>
    <property type="match status" value="1"/>
</dbReference>
<protein>
    <recommendedName>
        <fullName evidence="4">Protein kinase</fullName>
    </recommendedName>
</protein>
<dbReference type="EMBL" id="BTRK01000004">
    <property type="protein sequence ID" value="GMR50814.1"/>
    <property type="molecule type" value="Genomic_DNA"/>
</dbReference>
<dbReference type="SUPFAM" id="SSF56112">
    <property type="entry name" value="Protein kinase-like (PK-like)"/>
    <property type="match status" value="1"/>
</dbReference>
<dbReference type="Gene3D" id="1.10.510.10">
    <property type="entry name" value="Transferase(Phosphotransferase) domain 1"/>
    <property type="match status" value="1"/>
</dbReference>
<name>A0AAN5CV84_9BILA</name>
<comment type="caution">
    <text evidence="2">The sequence shown here is derived from an EMBL/GenBank/DDBJ whole genome shotgun (WGS) entry which is preliminary data.</text>
</comment>
<evidence type="ECO:0000313" key="3">
    <source>
        <dbReference type="Proteomes" id="UP001328107"/>
    </source>
</evidence>
<dbReference type="InterPro" id="IPR050235">
    <property type="entry name" value="CK1_Ser-Thr_kinase"/>
</dbReference>
<evidence type="ECO:0000313" key="2">
    <source>
        <dbReference type="EMBL" id="GMR50814.1"/>
    </source>
</evidence>
<dbReference type="InterPro" id="IPR011009">
    <property type="entry name" value="Kinase-like_dom_sf"/>
</dbReference>
<feature type="region of interest" description="Disordered" evidence="1">
    <location>
        <begin position="189"/>
        <end position="218"/>
    </location>
</feature>
<reference evidence="3" key="1">
    <citation type="submission" date="2022-10" db="EMBL/GenBank/DDBJ databases">
        <title>Genome assembly of Pristionchus species.</title>
        <authorList>
            <person name="Yoshida K."/>
            <person name="Sommer R.J."/>
        </authorList>
    </citation>
    <scope>NUCLEOTIDE SEQUENCE [LARGE SCALE GENOMIC DNA]</scope>
    <source>
        <strain evidence="3">RS5460</strain>
    </source>
</reference>
<gene>
    <name evidence="2" type="ORF">PMAYCL1PPCAC_21009</name>
</gene>
<organism evidence="2 3">
    <name type="scientific">Pristionchus mayeri</name>
    <dbReference type="NCBI Taxonomy" id="1317129"/>
    <lineage>
        <taxon>Eukaryota</taxon>
        <taxon>Metazoa</taxon>
        <taxon>Ecdysozoa</taxon>
        <taxon>Nematoda</taxon>
        <taxon>Chromadorea</taxon>
        <taxon>Rhabditida</taxon>
        <taxon>Rhabditina</taxon>
        <taxon>Diplogasteromorpha</taxon>
        <taxon>Diplogasteroidea</taxon>
        <taxon>Neodiplogasteridae</taxon>
        <taxon>Pristionchus</taxon>
    </lineage>
</organism>
<dbReference type="Proteomes" id="UP001328107">
    <property type="component" value="Unassembled WGS sequence"/>
</dbReference>
<evidence type="ECO:0000256" key="1">
    <source>
        <dbReference type="SAM" id="MobiDB-lite"/>
    </source>
</evidence>
<feature type="non-terminal residue" evidence="2">
    <location>
        <position position="218"/>
    </location>
</feature>
<sequence>MRDFVHRDINIGRFAVGIGPYEQQIYMYNLKDMKKFRTARGHIKRSKEEIPFAGSLLFGSRNAMKGGEQSRRDDLESWLYMTFDVFDRQTYSSFFERESSLHNSLTSINCFRPDISKSFFKKIPHKFAKLCKYVNGLNWHGDPDYVLMEDILLNEVLSENNKKEMRRSEFLDWTGKIEMREDLKTIPTQIINSQHKARPEIVSSDDMSSKSDGSSEDE</sequence>
<proteinExistence type="predicted"/>
<keyword evidence="3" id="KW-1185">Reference proteome</keyword>
<dbReference type="AlphaFoldDB" id="A0AAN5CV84"/>